<evidence type="ECO:0000256" key="1">
    <source>
        <dbReference type="ARBA" id="ARBA00004651"/>
    </source>
</evidence>
<keyword evidence="5" id="KW-0067">ATP-binding</keyword>
<dbReference type="FunCoup" id="Q027D3">
    <property type="interactions" value="377"/>
</dbReference>
<dbReference type="InterPro" id="IPR003593">
    <property type="entry name" value="AAA+_ATPase"/>
</dbReference>
<dbReference type="Pfam" id="PF06472">
    <property type="entry name" value="ABC_membrane_2"/>
    <property type="match status" value="1"/>
</dbReference>
<feature type="transmembrane region" description="Helical" evidence="8">
    <location>
        <begin position="259"/>
        <end position="281"/>
    </location>
</feature>
<feature type="transmembrane region" description="Helical" evidence="8">
    <location>
        <begin position="172"/>
        <end position="200"/>
    </location>
</feature>
<dbReference type="SMART" id="SM00382">
    <property type="entry name" value="AAA"/>
    <property type="match status" value="1"/>
</dbReference>
<organism evidence="11">
    <name type="scientific">Solibacter usitatus (strain Ellin6076)</name>
    <dbReference type="NCBI Taxonomy" id="234267"/>
    <lineage>
        <taxon>Bacteria</taxon>
        <taxon>Pseudomonadati</taxon>
        <taxon>Acidobacteriota</taxon>
        <taxon>Terriglobia</taxon>
        <taxon>Bryobacterales</taxon>
        <taxon>Solibacteraceae</taxon>
        <taxon>Candidatus Solibacter</taxon>
    </lineage>
</organism>
<evidence type="ECO:0000256" key="6">
    <source>
        <dbReference type="ARBA" id="ARBA00022989"/>
    </source>
</evidence>
<keyword evidence="6 8" id="KW-1133">Transmembrane helix</keyword>
<dbReference type="SUPFAM" id="SSF52540">
    <property type="entry name" value="P-loop containing nucleoside triphosphate hydrolases"/>
    <property type="match status" value="1"/>
</dbReference>
<dbReference type="InterPro" id="IPR036640">
    <property type="entry name" value="ABC1_TM_sf"/>
</dbReference>
<dbReference type="eggNOG" id="COG4178">
    <property type="taxonomic scope" value="Bacteria"/>
</dbReference>
<feature type="domain" description="ABC transporter" evidence="9">
    <location>
        <begin position="353"/>
        <end position="567"/>
    </location>
</feature>
<dbReference type="InterPro" id="IPR050835">
    <property type="entry name" value="ABC_transporter_sub-D"/>
</dbReference>
<dbReference type="KEGG" id="sus:Acid_1890"/>
<dbReference type="HOGENOM" id="CLU_007587_6_0_0"/>
<reference evidence="11" key="1">
    <citation type="submission" date="2006-10" db="EMBL/GenBank/DDBJ databases">
        <title>Complete sequence of Solibacter usitatus Ellin6076.</title>
        <authorList>
            <consortium name="US DOE Joint Genome Institute"/>
            <person name="Copeland A."/>
            <person name="Lucas S."/>
            <person name="Lapidus A."/>
            <person name="Barry K."/>
            <person name="Detter J.C."/>
            <person name="Glavina del Rio T."/>
            <person name="Hammon N."/>
            <person name="Israni S."/>
            <person name="Dalin E."/>
            <person name="Tice H."/>
            <person name="Pitluck S."/>
            <person name="Thompson L.S."/>
            <person name="Brettin T."/>
            <person name="Bruce D."/>
            <person name="Han C."/>
            <person name="Tapia R."/>
            <person name="Gilna P."/>
            <person name="Schmutz J."/>
            <person name="Larimer F."/>
            <person name="Land M."/>
            <person name="Hauser L."/>
            <person name="Kyrpides N."/>
            <person name="Mikhailova N."/>
            <person name="Janssen P.H."/>
            <person name="Kuske C.R."/>
            <person name="Richardson P."/>
        </authorList>
    </citation>
    <scope>NUCLEOTIDE SEQUENCE</scope>
    <source>
        <strain evidence="11">Ellin6076</strain>
    </source>
</reference>
<dbReference type="AlphaFoldDB" id="Q027D3"/>
<dbReference type="GO" id="GO:0005524">
    <property type="term" value="F:ATP binding"/>
    <property type="evidence" value="ECO:0007669"/>
    <property type="project" value="UniProtKB-KW"/>
</dbReference>
<accession>Q027D3</accession>
<dbReference type="Gene3D" id="3.40.50.300">
    <property type="entry name" value="P-loop containing nucleotide triphosphate hydrolases"/>
    <property type="match status" value="1"/>
</dbReference>
<gene>
    <name evidence="11" type="ordered locus">Acid_1890</name>
</gene>
<dbReference type="PANTHER" id="PTHR11384:SF59">
    <property type="entry name" value="LYSOSOMAL COBALAMIN TRANSPORTER ABCD4"/>
    <property type="match status" value="1"/>
</dbReference>
<comment type="subcellular location">
    <subcellularLocation>
        <location evidence="1">Cell membrane</location>
        <topology evidence="1">Multi-pass membrane protein</topology>
    </subcellularLocation>
</comment>
<dbReference type="GO" id="GO:0140359">
    <property type="term" value="F:ABC-type transporter activity"/>
    <property type="evidence" value="ECO:0007669"/>
    <property type="project" value="InterPro"/>
</dbReference>
<dbReference type="GO" id="GO:0016887">
    <property type="term" value="F:ATP hydrolysis activity"/>
    <property type="evidence" value="ECO:0007669"/>
    <property type="project" value="InterPro"/>
</dbReference>
<evidence type="ECO:0000256" key="5">
    <source>
        <dbReference type="ARBA" id="ARBA00022840"/>
    </source>
</evidence>
<name>Q027D3_SOLUE</name>
<evidence type="ECO:0000259" key="10">
    <source>
        <dbReference type="PROSITE" id="PS50929"/>
    </source>
</evidence>
<keyword evidence="7 8" id="KW-0472">Membrane</keyword>
<dbReference type="GO" id="GO:0005886">
    <property type="term" value="C:plasma membrane"/>
    <property type="evidence" value="ECO:0007669"/>
    <property type="project" value="UniProtKB-SubCell"/>
</dbReference>
<evidence type="ECO:0000256" key="2">
    <source>
        <dbReference type="ARBA" id="ARBA00022448"/>
    </source>
</evidence>
<dbReference type="PROSITE" id="PS00211">
    <property type="entry name" value="ABC_TRANSPORTER_1"/>
    <property type="match status" value="1"/>
</dbReference>
<protein>
    <submittedName>
        <fullName evidence="11">ABC transporter domain protein</fullName>
    </submittedName>
</protein>
<sequence>MKLNFKLLKQAAAIAKPYWISAEGRKSYWLVALLILLLLADTQLNVWFNTQSGEFTSALAAREGTRFWHSVRTYLLLLLIAVPEYSAYYYARDRVALMWRQSLTGRVLSRYFRNHSYYQLRMEAEIDNPDQRIADDIYSITSQSVNFLLILASAIFQVVAFGRVLWRISGYLILFLVVYATVTTLLTYGVFGGKMVSLYYHQRRKEADFRFGLVRVRENAEFIALYHGEKQELSRVHGLFGALFDNYMRLIRWQFGLNFFQYTHTLLMALLPSIVIAPRVLSGELEVGRIVEATGAFAAIMGSLTILVDNMESLAGFAAGIGRVKGLNNRLKKKARRERPGREKITMVESEHLKFEGVTLHTPNYERTLIRDLSASIQCGESLMIVGGSGLGKSSLLRMMAGLWNCGAGTVERPQADDLLFLPQHAYMIVGTLRDQLSYPNLDRRLSDEEAREILDRVNLSDLEIRCGGFDCELDFEKILSVGERQRLAFARVLLKNPRYVLLDEATSALDRENEEALYELLASTSATIVSVTHHPSLVKYHSQILELKPDGEWSLYPASEFQLTENLV</sequence>
<keyword evidence="2" id="KW-0813">Transport</keyword>
<dbReference type="Gene3D" id="1.20.1560.10">
    <property type="entry name" value="ABC transporter type 1, transmembrane domain"/>
    <property type="match status" value="1"/>
</dbReference>
<dbReference type="PROSITE" id="PS50893">
    <property type="entry name" value="ABC_TRANSPORTER_2"/>
    <property type="match status" value="1"/>
</dbReference>
<feature type="transmembrane region" description="Helical" evidence="8">
    <location>
        <begin position="147"/>
        <end position="166"/>
    </location>
</feature>
<feature type="transmembrane region" description="Helical" evidence="8">
    <location>
        <begin position="28"/>
        <end position="48"/>
    </location>
</feature>
<evidence type="ECO:0000259" key="9">
    <source>
        <dbReference type="PROSITE" id="PS50893"/>
    </source>
</evidence>
<dbReference type="Pfam" id="PF00005">
    <property type="entry name" value="ABC_tran"/>
    <property type="match status" value="1"/>
</dbReference>
<feature type="domain" description="ABC transmembrane type-1" evidence="10">
    <location>
        <begin position="87"/>
        <end position="316"/>
    </location>
</feature>
<proteinExistence type="predicted"/>
<keyword evidence="3 8" id="KW-0812">Transmembrane</keyword>
<dbReference type="SUPFAM" id="SSF90123">
    <property type="entry name" value="ABC transporter transmembrane region"/>
    <property type="match status" value="1"/>
</dbReference>
<evidence type="ECO:0000256" key="3">
    <source>
        <dbReference type="ARBA" id="ARBA00022692"/>
    </source>
</evidence>
<evidence type="ECO:0000256" key="7">
    <source>
        <dbReference type="ARBA" id="ARBA00023136"/>
    </source>
</evidence>
<dbReference type="InterPro" id="IPR027417">
    <property type="entry name" value="P-loop_NTPase"/>
</dbReference>
<dbReference type="EMBL" id="CP000473">
    <property type="protein sequence ID" value="ABJ82880.1"/>
    <property type="molecule type" value="Genomic_DNA"/>
</dbReference>
<dbReference type="InterPro" id="IPR017871">
    <property type="entry name" value="ABC_transporter-like_CS"/>
</dbReference>
<dbReference type="InParanoid" id="Q027D3"/>
<evidence type="ECO:0000256" key="4">
    <source>
        <dbReference type="ARBA" id="ARBA00022741"/>
    </source>
</evidence>
<dbReference type="PANTHER" id="PTHR11384">
    <property type="entry name" value="ATP-BINDING CASSETTE, SUB-FAMILY D MEMBER"/>
    <property type="match status" value="1"/>
</dbReference>
<evidence type="ECO:0000313" key="11">
    <source>
        <dbReference type="EMBL" id="ABJ82880.1"/>
    </source>
</evidence>
<dbReference type="CDD" id="cd03223">
    <property type="entry name" value="ABCD_peroxisomal_ALDP"/>
    <property type="match status" value="1"/>
</dbReference>
<dbReference type="OrthoDB" id="9810134at2"/>
<dbReference type="InterPro" id="IPR003439">
    <property type="entry name" value="ABC_transporter-like_ATP-bd"/>
</dbReference>
<dbReference type="PROSITE" id="PS50929">
    <property type="entry name" value="ABC_TM1F"/>
    <property type="match status" value="1"/>
</dbReference>
<dbReference type="STRING" id="234267.Acid_1890"/>
<evidence type="ECO:0000256" key="8">
    <source>
        <dbReference type="SAM" id="Phobius"/>
    </source>
</evidence>
<feature type="transmembrane region" description="Helical" evidence="8">
    <location>
        <begin position="73"/>
        <end position="91"/>
    </location>
</feature>
<keyword evidence="4" id="KW-0547">Nucleotide-binding</keyword>
<dbReference type="InterPro" id="IPR011527">
    <property type="entry name" value="ABC1_TM_dom"/>
</dbReference>